<dbReference type="InterPro" id="IPR036388">
    <property type="entry name" value="WH-like_DNA-bd_sf"/>
</dbReference>
<protein>
    <submittedName>
        <fullName evidence="5">DNA processing protein</fullName>
    </submittedName>
</protein>
<feature type="domain" description="Helix-hairpin-helix DNA-binding motif class 1" evidence="4">
    <location>
        <begin position="11"/>
        <end position="30"/>
    </location>
</feature>
<dbReference type="GO" id="GO:0006281">
    <property type="term" value="P:DNA repair"/>
    <property type="evidence" value="ECO:0007669"/>
    <property type="project" value="UniProtKB-KW"/>
</dbReference>
<dbReference type="InterPro" id="IPR057666">
    <property type="entry name" value="DrpA_SLOG"/>
</dbReference>
<dbReference type="STRING" id="573321.SAMN04488505_106292"/>
<dbReference type="AlphaFoldDB" id="A0A1H8BN06"/>
<dbReference type="PANTHER" id="PTHR43022">
    <property type="entry name" value="PROTEIN SMF"/>
    <property type="match status" value="1"/>
</dbReference>
<dbReference type="GO" id="GO:0003677">
    <property type="term" value="F:DNA binding"/>
    <property type="evidence" value="ECO:0007669"/>
    <property type="project" value="InterPro"/>
</dbReference>
<dbReference type="Pfam" id="PF02481">
    <property type="entry name" value="DNA_processg_A"/>
    <property type="match status" value="1"/>
</dbReference>
<sequence>MFEPSELFHQIALTQIPQIGDVLARKLIDHFGSASAIFKAGKQALERIPEIGSIRATAIKAFAGFARVEEEIRFIEKYKIQPVFYTDEAYPKRLQDCYDAPLLLYFKGNANLNASRIINIIGTRTPSEYGKAMCEAIVAALAPHQITVVSGMAYGIDIIAHKTALQHNMPTIGVLAHGLDRIYPYVHKNIATAMLENGGLLTDFMSQTKPDKQNFPMRNRIVAGICDATLVIETGLRGGSLITAQIASSYNRDVLTIPGRINDPHSAGCHQLIKTHTAHLITDAADILDIMGWEQQTPKNIPAVQQRAMFVSLSHEEERVVAVFQDKTEQHYDDICRASQIPGSQLNNVLMNLEMHCMVKSMPGQRYQFVG</sequence>
<evidence type="ECO:0000313" key="5">
    <source>
        <dbReference type="EMBL" id="SEM84270.1"/>
    </source>
</evidence>
<dbReference type="OrthoDB" id="9785707at2"/>
<dbReference type="Proteomes" id="UP000198984">
    <property type="component" value="Unassembled WGS sequence"/>
</dbReference>
<keyword evidence="2" id="KW-0227">DNA damage</keyword>
<gene>
    <name evidence="5" type="ORF">SAMN04488505_106292</name>
</gene>
<dbReference type="SUPFAM" id="SSF102405">
    <property type="entry name" value="MCP/YpsA-like"/>
    <property type="match status" value="1"/>
</dbReference>
<dbReference type="GO" id="GO:0009294">
    <property type="term" value="P:DNA-mediated transformation"/>
    <property type="evidence" value="ECO:0007669"/>
    <property type="project" value="InterPro"/>
</dbReference>
<dbReference type="InterPro" id="IPR010994">
    <property type="entry name" value="RuvA_2-like"/>
</dbReference>
<dbReference type="InterPro" id="IPR041663">
    <property type="entry name" value="DisA/LigA_HHH"/>
</dbReference>
<dbReference type="NCBIfam" id="TIGR00732">
    <property type="entry name" value="dprA"/>
    <property type="match status" value="1"/>
</dbReference>
<keyword evidence="6" id="KW-1185">Reference proteome</keyword>
<reference evidence="5 6" key="1">
    <citation type="submission" date="2016-10" db="EMBL/GenBank/DDBJ databases">
        <authorList>
            <person name="de Groot N.N."/>
        </authorList>
    </citation>
    <scope>NUCLEOTIDE SEQUENCE [LARGE SCALE GENOMIC DNA]</scope>
    <source>
        <strain evidence="5 6">DSM 21039</strain>
    </source>
</reference>
<organism evidence="5 6">
    <name type="scientific">Chitinophaga rupis</name>
    <dbReference type="NCBI Taxonomy" id="573321"/>
    <lineage>
        <taxon>Bacteria</taxon>
        <taxon>Pseudomonadati</taxon>
        <taxon>Bacteroidota</taxon>
        <taxon>Chitinophagia</taxon>
        <taxon>Chitinophagales</taxon>
        <taxon>Chitinophagaceae</taxon>
        <taxon>Chitinophaga</taxon>
    </lineage>
</organism>
<dbReference type="Pfam" id="PF12826">
    <property type="entry name" value="HHH_2"/>
    <property type="match status" value="1"/>
</dbReference>
<dbReference type="PANTHER" id="PTHR43022:SF1">
    <property type="entry name" value="PROTEIN SMF"/>
    <property type="match status" value="1"/>
</dbReference>
<proteinExistence type="inferred from homology"/>
<dbReference type="InterPro" id="IPR003488">
    <property type="entry name" value="DprA"/>
</dbReference>
<dbReference type="EMBL" id="FOBB01000006">
    <property type="protein sequence ID" value="SEM84270.1"/>
    <property type="molecule type" value="Genomic_DNA"/>
</dbReference>
<evidence type="ECO:0000313" key="6">
    <source>
        <dbReference type="Proteomes" id="UP000198984"/>
    </source>
</evidence>
<comment type="similarity">
    <text evidence="1">Belongs to the DprA/Smf family.</text>
</comment>
<accession>A0A1H8BN06</accession>
<dbReference type="InterPro" id="IPR003583">
    <property type="entry name" value="Hlx-hairpin-Hlx_DNA-bd_motif"/>
</dbReference>
<evidence type="ECO:0000256" key="2">
    <source>
        <dbReference type="ARBA" id="ARBA00022763"/>
    </source>
</evidence>
<evidence type="ECO:0000259" key="4">
    <source>
        <dbReference type="SMART" id="SM00278"/>
    </source>
</evidence>
<dbReference type="Gene3D" id="3.40.50.450">
    <property type="match status" value="1"/>
</dbReference>
<dbReference type="Gene3D" id="1.10.10.10">
    <property type="entry name" value="Winged helix-like DNA-binding domain superfamily/Winged helix DNA-binding domain"/>
    <property type="match status" value="1"/>
</dbReference>
<dbReference type="SMART" id="SM00278">
    <property type="entry name" value="HhH1"/>
    <property type="match status" value="2"/>
</dbReference>
<dbReference type="RefSeq" id="WP_089917776.1">
    <property type="nucleotide sequence ID" value="NZ_FOBB01000006.1"/>
</dbReference>
<keyword evidence="3" id="KW-0234">DNA repair</keyword>
<dbReference type="SUPFAM" id="SSF47781">
    <property type="entry name" value="RuvA domain 2-like"/>
    <property type="match status" value="1"/>
</dbReference>
<evidence type="ECO:0000256" key="3">
    <source>
        <dbReference type="ARBA" id="ARBA00023204"/>
    </source>
</evidence>
<name>A0A1H8BN06_9BACT</name>
<evidence type="ECO:0000256" key="1">
    <source>
        <dbReference type="ARBA" id="ARBA00006525"/>
    </source>
</evidence>
<feature type="domain" description="Helix-hairpin-helix DNA-binding motif class 1" evidence="4">
    <location>
        <begin position="43"/>
        <end position="62"/>
    </location>
</feature>